<organism evidence="1">
    <name type="scientific">Ixodes ricinus</name>
    <name type="common">Common tick</name>
    <name type="synonym">Acarus ricinus</name>
    <dbReference type="NCBI Taxonomy" id="34613"/>
    <lineage>
        <taxon>Eukaryota</taxon>
        <taxon>Metazoa</taxon>
        <taxon>Ecdysozoa</taxon>
        <taxon>Arthropoda</taxon>
        <taxon>Chelicerata</taxon>
        <taxon>Arachnida</taxon>
        <taxon>Acari</taxon>
        <taxon>Parasitiformes</taxon>
        <taxon>Ixodida</taxon>
        <taxon>Ixodoidea</taxon>
        <taxon>Ixodidae</taxon>
        <taxon>Ixodinae</taxon>
        <taxon>Ixodes</taxon>
    </lineage>
</organism>
<reference evidence="1" key="1">
    <citation type="journal article" date="2018" name="PLoS Negl. Trop. Dis.">
        <title>Sialome diversity of ticks revealed by RNAseq of single tick salivary glands.</title>
        <authorList>
            <person name="Perner J."/>
            <person name="Kropackova S."/>
            <person name="Kopacek P."/>
            <person name="Ribeiro J.M."/>
        </authorList>
    </citation>
    <scope>NUCLEOTIDE SEQUENCE</scope>
    <source>
        <strain evidence="1">Siblings of single egg batch collected in Ceske Budejovice</strain>
        <tissue evidence="1">Salivary glands</tissue>
    </source>
</reference>
<dbReference type="EMBL" id="GEGO01004264">
    <property type="protein sequence ID" value="JAR91140.1"/>
    <property type="molecule type" value="Transcribed_RNA"/>
</dbReference>
<proteinExistence type="predicted"/>
<accession>A0A147BK33</accession>
<dbReference type="AlphaFoldDB" id="A0A147BK33"/>
<protein>
    <submittedName>
        <fullName evidence="1">Uncharacterized protein</fullName>
    </submittedName>
</protein>
<sequence>FQLFDKDFNEYVDLLEEDPICDMSVVRVVKPPSGAGTTKEVVACTSQPTTSKEVEAPENSSVQNCSNAISSEDDDGRDFTLPDLGILHDAVTGNNPLGSYATTRIVDVLFQEMTRFTLYPSKQFYRKVGTALVQRHHELADTCGSGHDSWVMLIRQKFKNERRKLETDRVCANRLKFGSSGKQPSAAVDTASMELQRGKVGATLSQGLAPSGEDEYSLTLHEAWLVTEWTKPNPDRQQMCCRLELTHSARVKDLCKLSIAEAIDKYPYLRDIEWFLEDFKQLLKKDGNEAVEAAFNKVVELALSGNLGATKKDLKPLLEADQPGTGARRKKHVQAVRVLELLARVLKEPRATHMMFLPSEAEMPLTPCIVFSGPSFKEAEELFLYIEKRRLLRVIDAVEGTTAIMAAHWMFNLRYNKKAFNICCVLEHLFLGVSISRPRSVAQHFIAKHKSSFTA</sequence>
<name>A0A147BK33_IXORI</name>
<dbReference type="PANTHER" id="PTHR31025:SF9">
    <property type="entry name" value="SI:DKEY-286J15.1"/>
    <property type="match status" value="1"/>
</dbReference>
<evidence type="ECO:0000313" key="1">
    <source>
        <dbReference type="EMBL" id="JAR91140.1"/>
    </source>
</evidence>
<dbReference type="PANTHER" id="PTHR31025">
    <property type="entry name" value="SI:CH211-196P9.1-RELATED"/>
    <property type="match status" value="1"/>
</dbReference>
<feature type="non-terminal residue" evidence="1">
    <location>
        <position position="1"/>
    </location>
</feature>